<proteinExistence type="predicted"/>
<evidence type="ECO:0000259" key="3">
    <source>
        <dbReference type="Pfam" id="PF06580"/>
    </source>
</evidence>
<feature type="domain" description="Signal transduction histidine kinase internal region" evidence="3">
    <location>
        <begin position="148"/>
        <end position="225"/>
    </location>
</feature>
<dbReference type="RefSeq" id="WP_094414031.1">
    <property type="nucleotide sequence ID" value="NZ_NOXV01000243.1"/>
</dbReference>
<dbReference type="PANTHER" id="PTHR34220:SF7">
    <property type="entry name" value="SENSOR HISTIDINE KINASE YPDA"/>
    <property type="match status" value="1"/>
</dbReference>
<dbReference type="InterPro" id="IPR010559">
    <property type="entry name" value="Sig_transdc_His_kin_internal"/>
</dbReference>
<evidence type="ECO:0000313" key="4">
    <source>
        <dbReference type="EMBL" id="OYQ37985.1"/>
    </source>
</evidence>
<feature type="transmembrane region" description="Helical" evidence="2">
    <location>
        <begin position="37"/>
        <end position="58"/>
    </location>
</feature>
<dbReference type="PANTHER" id="PTHR34220">
    <property type="entry name" value="SENSOR HISTIDINE KINASE YPDA"/>
    <property type="match status" value="1"/>
</dbReference>
<dbReference type="EMBL" id="NOXV01000243">
    <property type="protein sequence ID" value="OYQ37985.1"/>
    <property type="molecule type" value="Genomic_DNA"/>
</dbReference>
<accession>A0A255ZAV2</accession>
<dbReference type="InterPro" id="IPR050640">
    <property type="entry name" value="Bact_2-comp_sensor_kinase"/>
</dbReference>
<dbReference type="OrthoDB" id="9809908at2"/>
<keyword evidence="5" id="KW-1185">Reference proteome</keyword>
<keyword evidence="1" id="KW-0175">Coiled coil</keyword>
<keyword evidence="2" id="KW-0472">Membrane</keyword>
<feature type="transmembrane region" description="Helical" evidence="2">
    <location>
        <begin position="103"/>
        <end position="124"/>
    </location>
</feature>
<sequence>MTVSRNFKLAAAFSPVLGLFGLSPVLLFQKLPLSELALIFCVLTTGIFTFWNINLYITRLFAEKPMYVRYGISYLTTFIIHSVIIGVGILVGASNPPVSGISTLYPILSLLFINTFILIIIDVVRLQEAKAAARIEINNLKIANLEAQKQLLVQQLQPHFLFNTLATLKSLIHEDPAIAEKYTLKLSDFMRYSTHGNHGNTVKLSDEVHFTKSYIELQQYRFGKALQYSEDIAQELLTSKIPVFALQLLAENAVKHNYFTPENPLLIKVYNDGSKVCVTNNKTGLRLTERSGLGLKNLNERLLLLTAVPLEKEEDEHFFTVKITVA</sequence>
<feature type="transmembrane region" description="Helical" evidence="2">
    <location>
        <begin position="70"/>
        <end position="91"/>
    </location>
</feature>
<evidence type="ECO:0000313" key="5">
    <source>
        <dbReference type="Proteomes" id="UP000216605"/>
    </source>
</evidence>
<gene>
    <name evidence="4" type="ORF">CHU92_07110</name>
</gene>
<dbReference type="GO" id="GO:0000155">
    <property type="term" value="F:phosphorelay sensor kinase activity"/>
    <property type="evidence" value="ECO:0007669"/>
    <property type="project" value="InterPro"/>
</dbReference>
<evidence type="ECO:0000256" key="2">
    <source>
        <dbReference type="SAM" id="Phobius"/>
    </source>
</evidence>
<name>A0A255ZAV2_9FLAO</name>
<protein>
    <recommendedName>
        <fullName evidence="3">Signal transduction histidine kinase internal region domain-containing protein</fullName>
    </recommendedName>
</protein>
<dbReference type="Pfam" id="PF06580">
    <property type="entry name" value="His_kinase"/>
    <property type="match status" value="1"/>
</dbReference>
<keyword evidence="2" id="KW-1133">Transmembrane helix</keyword>
<feature type="coiled-coil region" evidence="1">
    <location>
        <begin position="123"/>
        <end position="150"/>
    </location>
</feature>
<comment type="caution">
    <text evidence="4">The sequence shown here is derived from an EMBL/GenBank/DDBJ whole genome shotgun (WGS) entry which is preliminary data.</text>
</comment>
<dbReference type="Proteomes" id="UP000216605">
    <property type="component" value="Unassembled WGS sequence"/>
</dbReference>
<dbReference type="GO" id="GO:0016020">
    <property type="term" value="C:membrane"/>
    <property type="evidence" value="ECO:0007669"/>
    <property type="project" value="InterPro"/>
</dbReference>
<reference evidence="4 5" key="1">
    <citation type="submission" date="2017-07" db="EMBL/GenBank/DDBJ databases">
        <title>Flavobacterium cyanobacteriorum sp. nov., isolated from cyanobacterial aggregates in a eutrophic lake.</title>
        <authorList>
            <person name="Cai H."/>
        </authorList>
    </citation>
    <scope>NUCLEOTIDE SEQUENCE [LARGE SCALE GENOMIC DNA]</scope>
    <source>
        <strain evidence="4 5">TH021</strain>
    </source>
</reference>
<organism evidence="4 5">
    <name type="scientific">Flavobacterium cyanobacteriorum</name>
    <dbReference type="NCBI Taxonomy" id="2022802"/>
    <lineage>
        <taxon>Bacteria</taxon>
        <taxon>Pseudomonadati</taxon>
        <taxon>Bacteroidota</taxon>
        <taxon>Flavobacteriia</taxon>
        <taxon>Flavobacteriales</taxon>
        <taxon>Flavobacteriaceae</taxon>
        <taxon>Flavobacterium</taxon>
    </lineage>
</organism>
<dbReference type="AlphaFoldDB" id="A0A255ZAV2"/>
<keyword evidence="2" id="KW-0812">Transmembrane</keyword>
<evidence type="ECO:0000256" key="1">
    <source>
        <dbReference type="SAM" id="Coils"/>
    </source>
</evidence>